<dbReference type="GO" id="GO:0009228">
    <property type="term" value="P:thiamine biosynthetic process"/>
    <property type="evidence" value="ECO:0007669"/>
    <property type="project" value="UniProtKB-KW"/>
</dbReference>
<reference evidence="17" key="2">
    <citation type="journal article" date="2021" name="PeerJ">
        <title>Extensive microbial diversity within the chicken gut microbiome revealed by metagenomics and culture.</title>
        <authorList>
            <person name="Gilroy R."/>
            <person name="Ravi A."/>
            <person name="Getino M."/>
            <person name="Pursley I."/>
            <person name="Horton D.L."/>
            <person name="Alikhan N.F."/>
            <person name="Baker D."/>
            <person name="Gharbi K."/>
            <person name="Hall N."/>
            <person name="Watson M."/>
            <person name="Adriaenssens E.M."/>
            <person name="Foster-Nyarko E."/>
            <person name="Jarju S."/>
            <person name="Secka A."/>
            <person name="Antonio M."/>
            <person name="Oren A."/>
            <person name="Chaudhuri R.R."/>
            <person name="La Ragione R."/>
            <person name="Hildebrand F."/>
            <person name="Pallen M.J."/>
        </authorList>
    </citation>
    <scope>NUCLEOTIDE SEQUENCE</scope>
    <source>
        <strain evidence="17">ChiW13-3771</strain>
    </source>
</reference>
<organism evidence="17 18">
    <name type="scientific">Candidatus Fimimorpha faecalis</name>
    <dbReference type="NCBI Taxonomy" id="2840824"/>
    <lineage>
        <taxon>Bacteria</taxon>
        <taxon>Bacillati</taxon>
        <taxon>Bacillota</taxon>
        <taxon>Clostridia</taxon>
        <taxon>Eubacteriales</taxon>
        <taxon>Candidatus Fimimorpha</taxon>
    </lineage>
</organism>
<dbReference type="EMBL" id="DVHN01000128">
    <property type="protein sequence ID" value="HIR89266.1"/>
    <property type="molecule type" value="Genomic_DNA"/>
</dbReference>
<dbReference type="NCBIfam" id="TIGR00097">
    <property type="entry name" value="HMP-P_kinase"/>
    <property type="match status" value="1"/>
</dbReference>
<comment type="pathway">
    <text evidence="3">Cofactor biosynthesis; thiamine diphosphate biosynthesis; 4-amino-2-methyl-5-diphosphomethylpyrimidine from 5-amino-1-(5-phospho-D-ribosyl)imidazole: step 3/3.</text>
</comment>
<evidence type="ECO:0000256" key="9">
    <source>
        <dbReference type="ARBA" id="ARBA00022741"/>
    </source>
</evidence>
<dbReference type="PANTHER" id="PTHR20858:SF17">
    <property type="entry name" value="HYDROXYMETHYLPYRIMIDINE_PHOSPHOMETHYLPYRIMIDINE KINASE THI20-RELATED"/>
    <property type="match status" value="1"/>
</dbReference>
<dbReference type="PANTHER" id="PTHR20858">
    <property type="entry name" value="PHOSPHOMETHYLPYRIMIDINE KINASE"/>
    <property type="match status" value="1"/>
</dbReference>
<keyword evidence="12" id="KW-0784">Thiamine biosynthesis</keyword>
<protein>
    <recommendedName>
        <fullName evidence="7">Hydroxymethylpyrimidine/phosphomethylpyrimidine kinase</fullName>
        <ecNumber evidence="5">2.7.1.49</ecNumber>
        <ecNumber evidence="6">2.7.4.7</ecNumber>
    </recommendedName>
    <alternativeName>
        <fullName evidence="14">Hydroxymethylpyrimidine kinase</fullName>
    </alternativeName>
    <alternativeName>
        <fullName evidence="15">Hydroxymethylpyrimidine phosphate kinase</fullName>
    </alternativeName>
</protein>
<comment type="caution">
    <text evidence="17">The sequence shown here is derived from an EMBL/GenBank/DDBJ whole genome shotgun (WGS) entry which is preliminary data.</text>
</comment>
<comment type="catalytic activity">
    <reaction evidence="1">
        <text>4-amino-5-hydroxymethyl-2-methylpyrimidine + ATP = 4-amino-2-methyl-5-(phosphooxymethyl)pyrimidine + ADP + H(+)</text>
        <dbReference type="Rhea" id="RHEA:23096"/>
        <dbReference type="ChEBI" id="CHEBI:15378"/>
        <dbReference type="ChEBI" id="CHEBI:16892"/>
        <dbReference type="ChEBI" id="CHEBI:30616"/>
        <dbReference type="ChEBI" id="CHEBI:58354"/>
        <dbReference type="ChEBI" id="CHEBI:456216"/>
        <dbReference type="EC" id="2.7.1.49"/>
    </reaction>
</comment>
<proteinExistence type="inferred from homology"/>
<dbReference type="EC" id="2.7.4.7" evidence="6"/>
<dbReference type="Gene3D" id="3.40.1190.20">
    <property type="match status" value="1"/>
</dbReference>
<comment type="catalytic activity">
    <reaction evidence="2">
        <text>4-amino-2-methyl-5-(phosphooxymethyl)pyrimidine + ATP = 4-amino-2-methyl-5-(diphosphooxymethyl)pyrimidine + ADP</text>
        <dbReference type="Rhea" id="RHEA:19893"/>
        <dbReference type="ChEBI" id="CHEBI:30616"/>
        <dbReference type="ChEBI" id="CHEBI:57841"/>
        <dbReference type="ChEBI" id="CHEBI:58354"/>
        <dbReference type="ChEBI" id="CHEBI:456216"/>
        <dbReference type="EC" id="2.7.4.7"/>
    </reaction>
</comment>
<keyword evidence="10 17" id="KW-0418">Kinase</keyword>
<sequence length="266" mass="27952">MRKILTIAGSDSSGGAGIQADLKTFLANGTYGMSVITAITAQNTTGVFAIQDIDSAIVKAQLDAVFTDIIPDAVKIGMVSAPELIHVIAEALKQYNAQNIVLDTVMVSTSGCALLKPEAKQALIEELLPLAKIITPNIPEAEVLADRKIETKQDMELAAEQIAAKTNAAILIKGGHFNESADDLLYVDGTIQWLTGKRIQTENTHGTGCTLSSAIAANLGKGMGLFDAVQSAKNYLTGALAVGMNLGKGNGPVHHGWNLTVITKKE</sequence>
<dbReference type="InterPro" id="IPR013749">
    <property type="entry name" value="PM/HMP-P_kinase-1"/>
</dbReference>
<evidence type="ECO:0000256" key="12">
    <source>
        <dbReference type="ARBA" id="ARBA00022977"/>
    </source>
</evidence>
<evidence type="ECO:0000256" key="2">
    <source>
        <dbReference type="ARBA" id="ARBA00000565"/>
    </source>
</evidence>
<evidence type="ECO:0000256" key="15">
    <source>
        <dbReference type="ARBA" id="ARBA00043176"/>
    </source>
</evidence>
<dbReference type="GO" id="GO:0008972">
    <property type="term" value="F:phosphomethylpyrimidine kinase activity"/>
    <property type="evidence" value="ECO:0007669"/>
    <property type="project" value="UniProtKB-EC"/>
</dbReference>
<dbReference type="FunFam" id="3.40.1190.20:FF:000003">
    <property type="entry name" value="Phosphomethylpyrimidine kinase ThiD"/>
    <property type="match status" value="1"/>
</dbReference>
<evidence type="ECO:0000256" key="8">
    <source>
        <dbReference type="ARBA" id="ARBA00022679"/>
    </source>
</evidence>
<name>A0A9D1JE86_9FIRM</name>
<comment type="pathway">
    <text evidence="13">Cofactor biosynthesis; thiamine diphosphate biosynthesis; 4-amino-2-methyl-5-diphosphomethylpyrimidine from 5-amino-1-(5-phospho-D-ribosyl)imidazole: step 2/3.</text>
</comment>
<dbReference type="Pfam" id="PF08543">
    <property type="entry name" value="Phos_pyr_kin"/>
    <property type="match status" value="1"/>
</dbReference>
<dbReference type="CDD" id="cd01169">
    <property type="entry name" value="HMPP_kinase"/>
    <property type="match status" value="1"/>
</dbReference>
<dbReference type="AlphaFoldDB" id="A0A9D1JE86"/>
<gene>
    <name evidence="17" type="primary">thiD</name>
    <name evidence="17" type="ORF">IAC96_09975</name>
</gene>
<evidence type="ECO:0000256" key="6">
    <source>
        <dbReference type="ARBA" id="ARBA00012963"/>
    </source>
</evidence>
<evidence type="ECO:0000256" key="5">
    <source>
        <dbReference type="ARBA" id="ARBA00012135"/>
    </source>
</evidence>
<feature type="domain" description="Pyridoxamine kinase/Phosphomethylpyrimidine kinase" evidence="16">
    <location>
        <begin position="11"/>
        <end position="254"/>
    </location>
</feature>
<evidence type="ECO:0000256" key="14">
    <source>
        <dbReference type="ARBA" id="ARBA00042102"/>
    </source>
</evidence>
<evidence type="ECO:0000256" key="4">
    <source>
        <dbReference type="ARBA" id="ARBA00009879"/>
    </source>
</evidence>
<evidence type="ECO:0000313" key="18">
    <source>
        <dbReference type="Proteomes" id="UP000824201"/>
    </source>
</evidence>
<dbReference type="GO" id="GO:0005524">
    <property type="term" value="F:ATP binding"/>
    <property type="evidence" value="ECO:0007669"/>
    <property type="project" value="UniProtKB-KW"/>
</dbReference>
<accession>A0A9D1JE86</accession>
<dbReference type="SUPFAM" id="SSF53613">
    <property type="entry name" value="Ribokinase-like"/>
    <property type="match status" value="1"/>
</dbReference>
<evidence type="ECO:0000313" key="17">
    <source>
        <dbReference type="EMBL" id="HIR89266.1"/>
    </source>
</evidence>
<evidence type="ECO:0000256" key="1">
    <source>
        <dbReference type="ARBA" id="ARBA00000151"/>
    </source>
</evidence>
<keyword evidence="8 17" id="KW-0808">Transferase</keyword>
<keyword evidence="11" id="KW-0067">ATP-binding</keyword>
<keyword evidence="9" id="KW-0547">Nucleotide-binding</keyword>
<evidence type="ECO:0000256" key="10">
    <source>
        <dbReference type="ARBA" id="ARBA00022777"/>
    </source>
</evidence>
<evidence type="ECO:0000256" key="7">
    <source>
        <dbReference type="ARBA" id="ARBA00019161"/>
    </source>
</evidence>
<reference evidence="17" key="1">
    <citation type="submission" date="2020-10" db="EMBL/GenBank/DDBJ databases">
        <authorList>
            <person name="Gilroy R."/>
        </authorList>
    </citation>
    <scope>NUCLEOTIDE SEQUENCE</scope>
    <source>
        <strain evidence="17">ChiW13-3771</strain>
    </source>
</reference>
<dbReference type="GO" id="GO:0005829">
    <property type="term" value="C:cytosol"/>
    <property type="evidence" value="ECO:0007669"/>
    <property type="project" value="TreeGrafter"/>
</dbReference>
<dbReference type="GO" id="GO:0008902">
    <property type="term" value="F:hydroxymethylpyrimidine kinase activity"/>
    <property type="evidence" value="ECO:0007669"/>
    <property type="project" value="UniProtKB-EC"/>
</dbReference>
<evidence type="ECO:0000256" key="11">
    <source>
        <dbReference type="ARBA" id="ARBA00022840"/>
    </source>
</evidence>
<dbReference type="InterPro" id="IPR029056">
    <property type="entry name" value="Ribokinase-like"/>
</dbReference>
<dbReference type="EC" id="2.7.1.49" evidence="5"/>
<dbReference type="InterPro" id="IPR004399">
    <property type="entry name" value="HMP/HMP-P_kinase_dom"/>
</dbReference>
<dbReference type="Proteomes" id="UP000824201">
    <property type="component" value="Unassembled WGS sequence"/>
</dbReference>
<evidence type="ECO:0000259" key="16">
    <source>
        <dbReference type="Pfam" id="PF08543"/>
    </source>
</evidence>
<evidence type="ECO:0000256" key="13">
    <source>
        <dbReference type="ARBA" id="ARBA00037917"/>
    </source>
</evidence>
<comment type="similarity">
    <text evidence="4">Belongs to the ThiD family.</text>
</comment>
<evidence type="ECO:0000256" key="3">
    <source>
        <dbReference type="ARBA" id="ARBA00004769"/>
    </source>
</evidence>